<dbReference type="Pfam" id="PF10067">
    <property type="entry name" value="DUF2306"/>
    <property type="match status" value="1"/>
</dbReference>
<dbReference type="EMBL" id="JACEZU010000004">
    <property type="protein sequence ID" value="MBA5687577.1"/>
    <property type="molecule type" value="Genomic_DNA"/>
</dbReference>
<keyword evidence="3" id="KW-1185">Reference proteome</keyword>
<sequence>MALHLSAIGWLHTLASLYALGAGALVLSQPKGDREHKRAGRQYLVAAVVANLSALGIYKLGAFHLFHVFALVSLGCLALAFFCAYRQAPRRNWLRIHLSAMLFSYYQLVAALIHEVFTRTHVLEARHFPLVYTQGLALLVFLMTVAYFWGRTAPSAPSSRIYDQQPTTGQ</sequence>
<dbReference type="RefSeq" id="WP_182153404.1">
    <property type="nucleotide sequence ID" value="NZ_JACEZU010000004.1"/>
</dbReference>
<dbReference type="AlphaFoldDB" id="A0A7W2F9E6"/>
<feature type="transmembrane region" description="Helical" evidence="1">
    <location>
        <begin position="6"/>
        <end position="27"/>
    </location>
</feature>
<gene>
    <name evidence="2" type="ORF">H3H39_11010</name>
</gene>
<keyword evidence="1" id="KW-1133">Transmembrane helix</keyword>
<feature type="transmembrane region" description="Helical" evidence="1">
    <location>
        <begin position="129"/>
        <end position="150"/>
    </location>
</feature>
<evidence type="ECO:0000313" key="2">
    <source>
        <dbReference type="EMBL" id="MBA5687577.1"/>
    </source>
</evidence>
<evidence type="ECO:0000256" key="1">
    <source>
        <dbReference type="SAM" id="Phobius"/>
    </source>
</evidence>
<protein>
    <submittedName>
        <fullName evidence="2">DUF2306 domain-containing protein</fullName>
    </submittedName>
</protein>
<reference evidence="2 3" key="1">
    <citation type="submission" date="2020-07" db="EMBL/GenBank/DDBJ databases">
        <title>Novel species isolated from subtropical streams in China.</title>
        <authorList>
            <person name="Lu H."/>
        </authorList>
    </citation>
    <scope>NUCLEOTIDE SEQUENCE [LARGE SCALE GENOMIC DNA]</scope>
    <source>
        <strain evidence="2 3">LX47W</strain>
    </source>
</reference>
<accession>A0A7W2F9E6</accession>
<proteinExistence type="predicted"/>
<dbReference type="Proteomes" id="UP000573499">
    <property type="component" value="Unassembled WGS sequence"/>
</dbReference>
<dbReference type="InterPro" id="IPR018750">
    <property type="entry name" value="DUF2306_membrane"/>
</dbReference>
<name>A0A7W2F9E6_9BURK</name>
<organism evidence="2 3">
    <name type="scientific">Rugamonas apoptosis</name>
    <dbReference type="NCBI Taxonomy" id="2758570"/>
    <lineage>
        <taxon>Bacteria</taxon>
        <taxon>Pseudomonadati</taxon>
        <taxon>Pseudomonadota</taxon>
        <taxon>Betaproteobacteria</taxon>
        <taxon>Burkholderiales</taxon>
        <taxon>Oxalobacteraceae</taxon>
        <taxon>Telluria group</taxon>
        <taxon>Rugamonas</taxon>
    </lineage>
</organism>
<feature type="transmembrane region" description="Helical" evidence="1">
    <location>
        <begin position="39"/>
        <end position="58"/>
    </location>
</feature>
<feature type="transmembrane region" description="Helical" evidence="1">
    <location>
        <begin position="64"/>
        <end position="84"/>
    </location>
</feature>
<comment type="caution">
    <text evidence="2">The sequence shown here is derived from an EMBL/GenBank/DDBJ whole genome shotgun (WGS) entry which is preliminary data.</text>
</comment>
<feature type="transmembrane region" description="Helical" evidence="1">
    <location>
        <begin position="96"/>
        <end position="117"/>
    </location>
</feature>
<evidence type="ECO:0000313" key="3">
    <source>
        <dbReference type="Proteomes" id="UP000573499"/>
    </source>
</evidence>
<keyword evidence="1" id="KW-0812">Transmembrane</keyword>
<keyword evidence="1" id="KW-0472">Membrane</keyword>